<dbReference type="InterPro" id="IPR012334">
    <property type="entry name" value="Pectin_lyas_fold"/>
</dbReference>
<dbReference type="InterPro" id="IPR011050">
    <property type="entry name" value="Pectin_lyase_fold/virulence"/>
</dbReference>
<dbReference type="SUPFAM" id="SSF51126">
    <property type="entry name" value="Pectin lyase-like"/>
    <property type="match status" value="1"/>
</dbReference>
<comment type="caution">
    <text evidence="2">The sequence shown here is derived from an EMBL/GenBank/DDBJ whole genome shotgun (WGS) entry which is preliminary data.</text>
</comment>
<gene>
    <name evidence="2" type="ORF">IQ235_18365</name>
</gene>
<name>A0A928ZAI5_9CYAN</name>
<dbReference type="EMBL" id="JADEXN010000420">
    <property type="protein sequence ID" value="MBE9042728.1"/>
    <property type="molecule type" value="Genomic_DNA"/>
</dbReference>
<feature type="domain" description="Filamentous haemagglutinin FhaB/tRNA nuclease CdiA-like TPS" evidence="1">
    <location>
        <begin position="42"/>
        <end position="153"/>
    </location>
</feature>
<feature type="non-terminal residue" evidence="2">
    <location>
        <position position="199"/>
    </location>
</feature>
<dbReference type="NCBIfam" id="TIGR01901">
    <property type="entry name" value="adhes_NPXG"/>
    <property type="match status" value="1"/>
</dbReference>
<dbReference type="Proteomes" id="UP000621799">
    <property type="component" value="Unassembled WGS sequence"/>
</dbReference>
<protein>
    <submittedName>
        <fullName evidence="2">Filamentous hemagglutinin N-terminal domain-containing protein</fullName>
    </submittedName>
</protein>
<evidence type="ECO:0000313" key="3">
    <source>
        <dbReference type="Proteomes" id="UP000621799"/>
    </source>
</evidence>
<dbReference type="AlphaFoldDB" id="A0A928ZAI5"/>
<dbReference type="Pfam" id="PF05860">
    <property type="entry name" value="TPS"/>
    <property type="match status" value="1"/>
</dbReference>
<evidence type="ECO:0000259" key="1">
    <source>
        <dbReference type="SMART" id="SM00912"/>
    </source>
</evidence>
<proteinExistence type="predicted"/>
<evidence type="ECO:0000313" key="2">
    <source>
        <dbReference type="EMBL" id="MBE9042728.1"/>
    </source>
</evidence>
<accession>A0A928ZAI5</accession>
<keyword evidence="3" id="KW-1185">Reference proteome</keyword>
<dbReference type="SMART" id="SM00912">
    <property type="entry name" value="Haemagg_act"/>
    <property type="match status" value="1"/>
</dbReference>
<sequence length="199" mass="20620">MHFPSSIHRSNPPWIANELLPISLIAFLVLLCAEASAQIVPDSTLPSNSTVTVEDGLQRISGGMEAGSNLFHSLGEFNVPAGGTAYFDNALTIDNIIARVTGGNLSNIDGLIRANGAANLFLINPAGIAFGENAQLDIGGSFFGSSAESVVFDDGSFYSATEPNASPLLSINVPVGLQFGENPGSIINRSIAPSAFNSP</sequence>
<reference evidence="2" key="1">
    <citation type="submission" date="2020-10" db="EMBL/GenBank/DDBJ databases">
        <authorList>
            <person name="Castelo-Branco R."/>
            <person name="Eusebio N."/>
            <person name="Adriana R."/>
            <person name="Vieira A."/>
            <person name="Brugerolle De Fraissinette N."/>
            <person name="Rezende De Castro R."/>
            <person name="Schneider M.P."/>
            <person name="Vasconcelos V."/>
            <person name="Leao P.N."/>
        </authorList>
    </citation>
    <scope>NUCLEOTIDE SEQUENCE</scope>
    <source>
        <strain evidence="2">LEGE 11467</strain>
    </source>
</reference>
<dbReference type="InterPro" id="IPR008638">
    <property type="entry name" value="FhaB/CdiA-like_TPS"/>
</dbReference>
<dbReference type="Gene3D" id="2.160.20.10">
    <property type="entry name" value="Single-stranded right-handed beta-helix, Pectin lyase-like"/>
    <property type="match status" value="1"/>
</dbReference>
<organism evidence="2 3">
    <name type="scientific">Zarconia navalis LEGE 11467</name>
    <dbReference type="NCBI Taxonomy" id="1828826"/>
    <lineage>
        <taxon>Bacteria</taxon>
        <taxon>Bacillati</taxon>
        <taxon>Cyanobacteriota</taxon>
        <taxon>Cyanophyceae</taxon>
        <taxon>Oscillatoriophycideae</taxon>
        <taxon>Oscillatoriales</taxon>
        <taxon>Oscillatoriales incertae sedis</taxon>
        <taxon>Zarconia</taxon>
        <taxon>Zarconia navalis</taxon>
    </lineage>
</organism>